<keyword evidence="4 7" id="KW-0472">Membrane</keyword>
<dbReference type="Pfam" id="PF02618">
    <property type="entry name" value="YceG"/>
    <property type="match status" value="1"/>
</dbReference>
<evidence type="ECO:0000256" key="1">
    <source>
        <dbReference type="ARBA" id="ARBA00022475"/>
    </source>
</evidence>
<keyword evidence="3 7" id="KW-1133">Transmembrane helix</keyword>
<protein>
    <recommendedName>
        <fullName evidence="7">Endolytic murein transglycosylase</fullName>
        <ecNumber evidence="7">4.2.2.29</ecNumber>
    </recommendedName>
    <alternativeName>
        <fullName evidence="7">Peptidoglycan lytic transglycosylase</fullName>
    </alternativeName>
    <alternativeName>
        <fullName evidence="7">Peptidoglycan polymerization terminase</fullName>
    </alternativeName>
</protein>
<evidence type="ECO:0000256" key="6">
    <source>
        <dbReference type="ARBA" id="ARBA00023316"/>
    </source>
</evidence>
<feature type="site" description="Important for catalytic activity" evidence="7">
    <location>
        <position position="209"/>
    </location>
</feature>
<dbReference type="NCBIfam" id="TIGR00247">
    <property type="entry name" value="endolytic transglycosylase MltG"/>
    <property type="match status" value="1"/>
</dbReference>
<dbReference type="EMBL" id="QJKC01000024">
    <property type="protein sequence ID" value="PXX41707.1"/>
    <property type="molecule type" value="Genomic_DNA"/>
</dbReference>
<accession>A0A318J5T0</accession>
<dbReference type="RefSeq" id="WP_059286491.1">
    <property type="nucleotide sequence ID" value="NZ_LNQU01000084.1"/>
</dbReference>
<dbReference type="Gene3D" id="3.30.1490.480">
    <property type="entry name" value="Endolytic murein transglycosylase"/>
    <property type="match status" value="1"/>
</dbReference>
<keyword evidence="5 7" id="KW-0456">Lyase</keyword>
<dbReference type="GO" id="GO:0005886">
    <property type="term" value="C:plasma membrane"/>
    <property type="evidence" value="ECO:0007669"/>
    <property type="project" value="UniProtKB-UniRule"/>
</dbReference>
<dbReference type="GO" id="GO:0071555">
    <property type="term" value="P:cell wall organization"/>
    <property type="evidence" value="ECO:0007669"/>
    <property type="project" value="UniProtKB-KW"/>
</dbReference>
<sequence>MWPRILLLAVLTVAAWLSWVVIIPVDLPQSPYKLTIGPNRTLGQVARSLADEGIIRNRNIMMLLGRAQGMDRKIKAGLYQFNGSVSMWNILQRLADGHPDEASLTVIEGWNFRQLRQAIDRNPDIVHEARDWSDAQLLQQLGLNDIRPEGLFFPSTYLFTPGSSDLELYRRAYATMQQKLEAAWAARKPDLPYHTPYELLIMASLVEKETSLDADRPLVAAVFVNRLNKGMRLQTDPSVIYGMGTAYQGNISKADLRRDTPYNTYTRNGLTPTPISLPGQAALEAAANPANSSALYFVAKGDGSSYFSETLEQHNQAVRKYILKKGSND</sequence>
<organism evidence="8 9">
    <name type="scientific">Aquitalea magnusonii</name>
    <dbReference type="NCBI Taxonomy" id="332411"/>
    <lineage>
        <taxon>Bacteria</taxon>
        <taxon>Pseudomonadati</taxon>
        <taxon>Pseudomonadota</taxon>
        <taxon>Betaproteobacteria</taxon>
        <taxon>Neisseriales</taxon>
        <taxon>Chromobacteriaceae</taxon>
        <taxon>Aquitalea</taxon>
    </lineage>
</organism>
<dbReference type="GO" id="GO:0009252">
    <property type="term" value="P:peptidoglycan biosynthetic process"/>
    <property type="evidence" value="ECO:0007669"/>
    <property type="project" value="UniProtKB-UniRule"/>
</dbReference>
<keyword evidence="2 7" id="KW-0812">Transmembrane</keyword>
<evidence type="ECO:0000313" key="8">
    <source>
        <dbReference type="EMBL" id="PXX41707.1"/>
    </source>
</evidence>
<evidence type="ECO:0000256" key="4">
    <source>
        <dbReference type="ARBA" id="ARBA00023136"/>
    </source>
</evidence>
<evidence type="ECO:0000256" key="7">
    <source>
        <dbReference type="HAMAP-Rule" id="MF_02065"/>
    </source>
</evidence>
<reference evidence="8 9" key="1">
    <citation type="submission" date="2018-05" db="EMBL/GenBank/DDBJ databases">
        <title>Genomic Encyclopedia of Type Strains, Phase IV (KMG-IV): sequencing the most valuable type-strain genomes for metagenomic binning, comparative biology and taxonomic classification.</title>
        <authorList>
            <person name="Goeker M."/>
        </authorList>
    </citation>
    <scope>NUCLEOTIDE SEQUENCE [LARGE SCALE GENOMIC DNA]</scope>
    <source>
        <strain evidence="8 9">DSM 25134</strain>
    </source>
</reference>
<dbReference type="CDD" id="cd08010">
    <property type="entry name" value="MltG_like"/>
    <property type="match status" value="1"/>
</dbReference>
<dbReference type="Proteomes" id="UP000248395">
    <property type="component" value="Unassembled WGS sequence"/>
</dbReference>
<comment type="similarity">
    <text evidence="7">Belongs to the transglycosylase MltG family.</text>
</comment>
<keyword evidence="7" id="KW-0997">Cell inner membrane</keyword>
<name>A0A318J5T0_9NEIS</name>
<dbReference type="InterPro" id="IPR003770">
    <property type="entry name" value="MLTG-like"/>
</dbReference>
<evidence type="ECO:0000256" key="3">
    <source>
        <dbReference type="ARBA" id="ARBA00022989"/>
    </source>
</evidence>
<keyword evidence="9" id="KW-1185">Reference proteome</keyword>
<dbReference type="EC" id="4.2.2.29" evidence="7"/>
<keyword evidence="1 7" id="KW-1003">Cell membrane</keyword>
<dbReference type="PANTHER" id="PTHR30518:SF2">
    <property type="entry name" value="ENDOLYTIC MUREIN TRANSGLYCOSYLASE"/>
    <property type="match status" value="1"/>
</dbReference>
<comment type="caution">
    <text evidence="8">The sequence shown here is derived from an EMBL/GenBank/DDBJ whole genome shotgun (WGS) entry which is preliminary data.</text>
</comment>
<dbReference type="FunFam" id="3.30.160.60:FF:000242">
    <property type="entry name" value="Endolytic murein transglycosylase"/>
    <property type="match status" value="1"/>
</dbReference>
<evidence type="ECO:0000313" key="9">
    <source>
        <dbReference type="Proteomes" id="UP000248395"/>
    </source>
</evidence>
<dbReference type="PANTHER" id="PTHR30518">
    <property type="entry name" value="ENDOLYTIC MUREIN TRANSGLYCOSYLASE"/>
    <property type="match status" value="1"/>
</dbReference>
<dbReference type="GO" id="GO:0008932">
    <property type="term" value="F:lytic endotransglycosylase activity"/>
    <property type="evidence" value="ECO:0007669"/>
    <property type="project" value="UniProtKB-UniRule"/>
</dbReference>
<dbReference type="AlphaFoldDB" id="A0A318J5T0"/>
<evidence type="ECO:0000256" key="5">
    <source>
        <dbReference type="ARBA" id="ARBA00023239"/>
    </source>
</evidence>
<dbReference type="HAMAP" id="MF_02065">
    <property type="entry name" value="MltG"/>
    <property type="match status" value="1"/>
</dbReference>
<keyword evidence="6 7" id="KW-0961">Cell wall biogenesis/degradation</keyword>
<comment type="function">
    <text evidence="7">Functions as a peptidoglycan terminase that cleaves nascent peptidoglycan strands endolytically to terminate their elongation.</text>
</comment>
<proteinExistence type="inferred from homology"/>
<dbReference type="Gene3D" id="3.30.160.60">
    <property type="entry name" value="Classic Zinc Finger"/>
    <property type="match status" value="1"/>
</dbReference>
<evidence type="ECO:0000256" key="2">
    <source>
        <dbReference type="ARBA" id="ARBA00022692"/>
    </source>
</evidence>
<comment type="catalytic activity">
    <reaction evidence="7">
        <text>a peptidoglycan chain = a peptidoglycan chain with N-acetyl-1,6-anhydromuramyl-[peptide] at the reducing end + a peptidoglycan chain with N-acetylglucosamine at the non-reducing end.</text>
        <dbReference type="EC" id="4.2.2.29"/>
    </reaction>
</comment>
<gene>
    <name evidence="7" type="primary">mltG</name>
    <name evidence="8" type="ORF">DFR38_12430</name>
</gene>